<dbReference type="FunFam" id="1.10.1040.10:FF:000017">
    <property type="entry name" value="2-dehydropantoate 2-reductase"/>
    <property type="match status" value="1"/>
</dbReference>
<evidence type="ECO:0000256" key="5">
    <source>
        <dbReference type="ARBA" id="ARBA00022655"/>
    </source>
</evidence>
<dbReference type="InterPro" id="IPR013328">
    <property type="entry name" value="6PGD_dom2"/>
</dbReference>
<comment type="caution">
    <text evidence="13">The sequence shown here is derived from an EMBL/GenBank/DDBJ whole genome shotgun (WGS) entry which is preliminary data.</text>
</comment>
<dbReference type="GO" id="GO:0015940">
    <property type="term" value="P:pantothenate biosynthetic process"/>
    <property type="evidence" value="ECO:0007669"/>
    <property type="project" value="UniProtKB-KW"/>
</dbReference>
<feature type="domain" description="Ketopantoate reductase N-terminal" evidence="11">
    <location>
        <begin position="4"/>
        <end position="153"/>
    </location>
</feature>
<keyword evidence="7 10" id="KW-0560">Oxidoreductase</keyword>
<comment type="pathway">
    <text evidence="1 10">Cofactor biosynthesis; (R)-pantothenate biosynthesis; (R)-pantoate from 3-methyl-2-oxobutanoate: step 2/2.</text>
</comment>
<feature type="domain" description="Ketopantoate reductase C-terminal" evidence="12">
    <location>
        <begin position="179"/>
        <end position="300"/>
    </location>
</feature>
<dbReference type="GO" id="GO:0005737">
    <property type="term" value="C:cytoplasm"/>
    <property type="evidence" value="ECO:0007669"/>
    <property type="project" value="TreeGrafter"/>
</dbReference>
<evidence type="ECO:0000256" key="10">
    <source>
        <dbReference type="RuleBase" id="RU362068"/>
    </source>
</evidence>
<keyword evidence="14" id="KW-1185">Reference proteome</keyword>
<dbReference type="Pfam" id="PF08546">
    <property type="entry name" value="ApbA_C"/>
    <property type="match status" value="1"/>
</dbReference>
<dbReference type="Proteomes" id="UP001160519">
    <property type="component" value="Unassembled WGS sequence"/>
</dbReference>
<evidence type="ECO:0000256" key="8">
    <source>
        <dbReference type="ARBA" id="ARBA00032024"/>
    </source>
</evidence>
<keyword evidence="6 10" id="KW-0521">NADP</keyword>
<dbReference type="SUPFAM" id="SSF51735">
    <property type="entry name" value="NAD(P)-binding Rossmann-fold domains"/>
    <property type="match status" value="1"/>
</dbReference>
<accession>A0AA43Q6G6</accession>
<evidence type="ECO:0000313" key="14">
    <source>
        <dbReference type="Proteomes" id="UP001160519"/>
    </source>
</evidence>
<dbReference type="Gene3D" id="3.40.50.720">
    <property type="entry name" value="NAD(P)-binding Rossmann-like Domain"/>
    <property type="match status" value="1"/>
</dbReference>
<evidence type="ECO:0000256" key="7">
    <source>
        <dbReference type="ARBA" id="ARBA00023002"/>
    </source>
</evidence>
<dbReference type="InterPro" id="IPR051402">
    <property type="entry name" value="KPR-Related"/>
</dbReference>
<dbReference type="InterPro" id="IPR013752">
    <property type="entry name" value="KPA_reductase"/>
</dbReference>
<comment type="catalytic activity">
    <reaction evidence="9 10">
        <text>(R)-pantoate + NADP(+) = 2-dehydropantoate + NADPH + H(+)</text>
        <dbReference type="Rhea" id="RHEA:16233"/>
        <dbReference type="ChEBI" id="CHEBI:11561"/>
        <dbReference type="ChEBI" id="CHEBI:15378"/>
        <dbReference type="ChEBI" id="CHEBI:15980"/>
        <dbReference type="ChEBI" id="CHEBI:57783"/>
        <dbReference type="ChEBI" id="CHEBI:58349"/>
        <dbReference type="EC" id="1.1.1.169"/>
    </reaction>
</comment>
<evidence type="ECO:0000256" key="2">
    <source>
        <dbReference type="ARBA" id="ARBA00007870"/>
    </source>
</evidence>
<dbReference type="Gene3D" id="1.10.1040.10">
    <property type="entry name" value="N-(1-d-carboxylethyl)-l-norvaline Dehydrogenase, domain 2"/>
    <property type="match status" value="1"/>
</dbReference>
<dbReference type="EMBL" id="JAQSDF010000026">
    <property type="protein sequence ID" value="MDI1231302.1"/>
    <property type="molecule type" value="Genomic_DNA"/>
</dbReference>
<dbReference type="InterPro" id="IPR003710">
    <property type="entry name" value="ApbA"/>
</dbReference>
<proteinExistence type="inferred from homology"/>
<gene>
    <name evidence="13" type="ORF">PSU93_09155</name>
</gene>
<dbReference type="Pfam" id="PF02558">
    <property type="entry name" value="ApbA"/>
    <property type="match status" value="1"/>
</dbReference>
<evidence type="ECO:0000259" key="11">
    <source>
        <dbReference type="Pfam" id="PF02558"/>
    </source>
</evidence>
<dbReference type="NCBIfam" id="TIGR00745">
    <property type="entry name" value="apbA_panE"/>
    <property type="match status" value="1"/>
</dbReference>
<evidence type="ECO:0000259" key="12">
    <source>
        <dbReference type="Pfam" id="PF08546"/>
    </source>
</evidence>
<name>A0AA43Q6G6_9GAMM</name>
<evidence type="ECO:0000256" key="4">
    <source>
        <dbReference type="ARBA" id="ARBA00019465"/>
    </source>
</evidence>
<dbReference type="SUPFAM" id="SSF48179">
    <property type="entry name" value="6-phosphogluconate dehydrogenase C-terminal domain-like"/>
    <property type="match status" value="1"/>
</dbReference>
<sequence length="306" mass="33011">MIKVLVIGAGAIGAFYGALLAKAGAEVSVVCRSDYNQVKQHGFIIDSHPLGRWHFTPAQVLKNAADFEGTADYILLCTKVIPALDRVALLRPAVAKNTAIVFIQNGVDIEQELLTAFPNNEVVSGLAFICCNRVGPGEILHLAYGRLALGNLPNGVSPKTAQLCELFRQSGIDGNATENIVTGRWQKCVWNAPFNPLSVLSGGLPTLDILKTQESLVRSIMQEVCNIAAASGHPLPDDIVNINIAHTYAMPPYKTSMLLDYENGQPMETEAILGNTLRAAQRLGVAAPHLESVYALMKLRELKLSD</sequence>
<evidence type="ECO:0000256" key="6">
    <source>
        <dbReference type="ARBA" id="ARBA00022857"/>
    </source>
</evidence>
<comment type="similarity">
    <text evidence="2 10">Belongs to the ketopantoate reductase family.</text>
</comment>
<dbReference type="AlphaFoldDB" id="A0AA43Q6G6"/>
<evidence type="ECO:0000256" key="9">
    <source>
        <dbReference type="ARBA" id="ARBA00048793"/>
    </source>
</evidence>
<dbReference type="InterPro" id="IPR008927">
    <property type="entry name" value="6-PGluconate_DH-like_C_sf"/>
</dbReference>
<dbReference type="PANTHER" id="PTHR21708">
    <property type="entry name" value="PROBABLE 2-DEHYDROPANTOATE 2-REDUCTASE"/>
    <property type="match status" value="1"/>
</dbReference>
<organism evidence="13 14">
    <name type="scientific">Candidatus Methylobacter titanis</name>
    <dbReference type="NCBI Taxonomy" id="3053457"/>
    <lineage>
        <taxon>Bacteria</taxon>
        <taxon>Pseudomonadati</taxon>
        <taxon>Pseudomonadota</taxon>
        <taxon>Gammaproteobacteria</taxon>
        <taxon>Methylococcales</taxon>
        <taxon>Methylococcaceae</taxon>
        <taxon>Methylobacter</taxon>
    </lineage>
</organism>
<keyword evidence="5 10" id="KW-0566">Pantothenate biosynthesis</keyword>
<evidence type="ECO:0000256" key="3">
    <source>
        <dbReference type="ARBA" id="ARBA00013014"/>
    </source>
</evidence>
<reference evidence="13" key="1">
    <citation type="submission" date="2023-01" db="EMBL/GenBank/DDBJ databases">
        <title>Biogeochemical cycle of methane in antarctic sediments.</title>
        <authorList>
            <person name="Roldan D.M."/>
            <person name="Menes R.J."/>
        </authorList>
    </citation>
    <scope>NUCLEOTIDE SEQUENCE [LARGE SCALE GENOMIC DNA]</scope>
    <source>
        <strain evidence="13">K-2018 MAG008</strain>
    </source>
</reference>
<dbReference type="EC" id="1.1.1.169" evidence="3 10"/>
<dbReference type="PANTHER" id="PTHR21708:SF26">
    <property type="entry name" value="2-DEHYDROPANTOATE 2-REDUCTASE"/>
    <property type="match status" value="1"/>
</dbReference>
<evidence type="ECO:0000256" key="1">
    <source>
        <dbReference type="ARBA" id="ARBA00004994"/>
    </source>
</evidence>
<comment type="function">
    <text evidence="10">Catalyzes the NADPH-dependent reduction of ketopantoate into pantoic acid.</text>
</comment>
<dbReference type="InterPro" id="IPR036291">
    <property type="entry name" value="NAD(P)-bd_dom_sf"/>
</dbReference>
<evidence type="ECO:0000313" key="13">
    <source>
        <dbReference type="EMBL" id="MDI1231302.1"/>
    </source>
</evidence>
<protein>
    <recommendedName>
        <fullName evidence="4 10">2-dehydropantoate 2-reductase</fullName>
        <ecNumber evidence="3 10">1.1.1.169</ecNumber>
    </recommendedName>
    <alternativeName>
        <fullName evidence="8 10">Ketopantoate reductase</fullName>
    </alternativeName>
</protein>
<dbReference type="GO" id="GO:0008677">
    <property type="term" value="F:2-dehydropantoate 2-reductase activity"/>
    <property type="evidence" value="ECO:0007669"/>
    <property type="project" value="UniProtKB-EC"/>
</dbReference>
<dbReference type="InterPro" id="IPR013332">
    <property type="entry name" value="KPR_N"/>
</dbReference>